<evidence type="ECO:0000313" key="2">
    <source>
        <dbReference type="EMBL" id="OFI48222.1"/>
    </source>
</evidence>
<comment type="caution">
    <text evidence="2">The sequence shown here is derived from an EMBL/GenBank/DDBJ whole genome shotgun (WGS) entry which is preliminary data.</text>
</comment>
<dbReference type="STRING" id="1859473.BG261_08030"/>
<reference evidence="3" key="1">
    <citation type="submission" date="2016-09" db="EMBL/GenBank/DDBJ databases">
        <title>Draft genome sequence of a novel species of the family Streptococcaceae isolated from flowers.</title>
        <authorList>
            <person name="Chuah L.-O."/>
            <person name="Yap K.-P."/>
            <person name="Thong K.L."/>
            <person name="Liong M.T."/>
            <person name="Ahmad R."/>
            <person name="Rusul G."/>
        </authorList>
    </citation>
    <scope>NUCLEOTIDE SEQUENCE [LARGE SCALE GENOMIC DNA]</scope>
    <source>
        <strain evidence="3">DF1</strain>
    </source>
</reference>
<evidence type="ECO:0000313" key="3">
    <source>
        <dbReference type="Proteomes" id="UP000178622"/>
    </source>
</evidence>
<evidence type="ECO:0000256" key="1">
    <source>
        <dbReference type="SAM" id="Phobius"/>
    </source>
</evidence>
<accession>A0A1E8GIW9</accession>
<protein>
    <submittedName>
        <fullName evidence="2">Uncharacterized protein</fullName>
    </submittedName>
</protein>
<feature type="transmembrane region" description="Helical" evidence="1">
    <location>
        <begin position="16"/>
        <end position="39"/>
    </location>
</feature>
<keyword evidence="1" id="KW-0472">Membrane</keyword>
<proteinExistence type="predicted"/>
<dbReference type="Proteomes" id="UP000178622">
    <property type="component" value="Unassembled WGS sequence"/>
</dbReference>
<dbReference type="AlphaFoldDB" id="A0A1E8GIW9"/>
<dbReference type="EMBL" id="MKIR01000026">
    <property type="protein sequence ID" value="OFI48222.1"/>
    <property type="molecule type" value="Genomic_DNA"/>
</dbReference>
<organism evidence="2 3">
    <name type="scientific">Floricoccus tropicus</name>
    <dbReference type="NCBI Taxonomy" id="1859473"/>
    <lineage>
        <taxon>Bacteria</taxon>
        <taxon>Bacillati</taxon>
        <taxon>Bacillota</taxon>
        <taxon>Bacilli</taxon>
        <taxon>Lactobacillales</taxon>
        <taxon>Streptococcaceae</taxon>
        <taxon>Floricoccus</taxon>
    </lineage>
</organism>
<feature type="transmembrane region" description="Helical" evidence="1">
    <location>
        <begin position="73"/>
        <end position="93"/>
    </location>
</feature>
<gene>
    <name evidence="2" type="ORF">BG261_08030</name>
</gene>
<sequence length="99" mass="11861">MKYIIKSFSFQKGKAFFYLLSNFENYFLSFNFALINNIIAMPKVYDRPEILKSQLNIYSIAIPSNDPNMTAKIIFLYLFFIRIAYIYLNYIIVQIHFNM</sequence>
<keyword evidence="3" id="KW-1185">Reference proteome</keyword>
<keyword evidence="1" id="KW-1133">Transmembrane helix</keyword>
<name>A0A1E8GIW9_9LACT</name>
<keyword evidence="1" id="KW-0812">Transmembrane</keyword>